<dbReference type="InterPro" id="IPR056303">
    <property type="entry name" value="AMIN-like"/>
</dbReference>
<accession>A0A6G9YQR0</accession>
<dbReference type="AlphaFoldDB" id="A0A6G9YQR0"/>
<reference evidence="3 4" key="1">
    <citation type="journal article" date="2019" name="ACS Chem. Biol.">
        <title>Identification and Mobilization of a Cryptic Antibiotic Biosynthesis Gene Locus from a Human-Pathogenic Nocardia Isolate.</title>
        <authorList>
            <person name="Herisse M."/>
            <person name="Ishida K."/>
            <person name="Porter J.L."/>
            <person name="Howden B."/>
            <person name="Hertweck C."/>
            <person name="Stinear T.P."/>
            <person name="Pidot S.J."/>
        </authorList>
    </citation>
    <scope>NUCLEOTIDE SEQUENCE [LARGE SCALE GENOMIC DNA]</scope>
    <source>
        <strain evidence="3 4">AUSMDU00012717</strain>
    </source>
</reference>
<dbReference type="EMBL" id="CP046172">
    <property type="protein sequence ID" value="QIS15645.1"/>
    <property type="molecule type" value="Genomic_DNA"/>
</dbReference>
<evidence type="ECO:0000313" key="4">
    <source>
        <dbReference type="Proteomes" id="UP000503540"/>
    </source>
</evidence>
<keyword evidence="1" id="KW-0732">Signal</keyword>
<dbReference type="PROSITE" id="PS51257">
    <property type="entry name" value="PROKAR_LIPOPROTEIN"/>
    <property type="match status" value="1"/>
</dbReference>
<dbReference type="KEGG" id="nah:F5544_39120"/>
<protein>
    <recommendedName>
        <fullName evidence="2">AMIN-like domain-containing protein</fullName>
    </recommendedName>
</protein>
<dbReference type="RefSeq" id="WP_167477856.1">
    <property type="nucleotide sequence ID" value="NZ_CP046172.1"/>
</dbReference>
<dbReference type="Pfam" id="PF24837">
    <property type="entry name" value="AMIN-like"/>
    <property type="match status" value="1"/>
</dbReference>
<keyword evidence="4" id="KW-1185">Reference proteome</keyword>
<evidence type="ECO:0000256" key="1">
    <source>
        <dbReference type="SAM" id="SignalP"/>
    </source>
</evidence>
<feature type="domain" description="AMIN-like" evidence="2">
    <location>
        <begin position="63"/>
        <end position="189"/>
    </location>
</feature>
<evidence type="ECO:0000259" key="2">
    <source>
        <dbReference type="Pfam" id="PF24837"/>
    </source>
</evidence>
<evidence type="ECO:0000313" key="3">
    <source>
        <dbReference type="EMBL" id="QIS15645.1"/>
    </source>
</evidence>
<proteinExistence type="predicted"/>
<feature type="chain" id="PRO_5039146909" description="AMIN-like domain-containing protein" evidence="1">
    <location>
        <begin position="20"/>
        <end position="190"/>
    </location>
</feature>
<dbReference type="Proteomes" id="UP000503540">
    <property type="component" value="Chromosome"/>
</dbReference>
<organism evidence="3 4">
    <name type="scientific">Nocardia arthritidis</name>
    <dbReference type="NCBI Taxonomy" id="228602"/>
    <lineage>
        <taxon>Bacteria</taxon>
        <taxon>Bacillati</taxon>
        <taxon>Actinomycetota</taxon>
        <taxon>Actinomycetes</taxon>
        <taxon>Mycobacteriales</taxon>
        <taxon>Nocardiaceae</taxon>
        <taxon>Nocardia</taxon>
    </lineage>
</organism>
<name>A0A6G9YQR0_9NOCA</name>
<sequence length="190" mass="18994">MRYRMVLTLAATAALLAGCGGGSNTDAPKSTTAAAAAGAATPVAPLKDAQSKETKPANGAALTVTDIGIEHHEGFDRVVFALGGDGTPGWRIGYADKAVQDGSGKTVDVPGKSVLEVRILGSANPPDSKVAAYTGPNPTSDASAPGITGVYESAVFEGTTQLFIGLNGAKPNFSAGPQSNPSRLVVDIAA</sequence>
<feature type="signal peptide" evidence="1">
    <location>
        <begin position="1"/>
        <end position="19"/>
    </location>
</feature>
<gene>
    <name evidence="3" type="ORF">F5544_39120</name>
</gene>